<evidence type="ECO:0000313" key="2">
    <source>
        <dbReference type="EMBL" id="ERN12869.1"/>
    </source>
</evidence>
<organism evidence="2 3">
    <name type="scientific">Amborella trichopoda</name>
    <dbReference type="NCBI Taxonomy" id="13333"/>
    <lineage>
        <taxon>Eukaryota</taxon>
        <taxon>Viridiplantae</taxon>
        <taxon>Streptophyta</taxon>
        <taxon>Embryophyta</taxon>
        <taxon>Tracheophyta</taxon>
        <taxon>Spermatophyta</taxon>
        <taxon>Magnoliopsida</taxon>
        <taxon>Amborellales</taxon>
        <taxon>Amborellaceae</taxon>
        <taxon>Amborella</taxon>
    </lineage>
</organism>
<proteinExistence type="predicted"/>
<reference evidence="3" key="1">
    <citation type="journal article" date="2013" name="Science">
        <title>The Amborella genome and the evolution of flowering plants.</title>
        <authorList>
            <consortium name="Amborella Genome Project"/>
        </authorList>
    </citation>
    <scope>NUCLEOTIDE SEQUENCE [LARGE SCALE GENOMIC DNA]</scope>
</reference>
<sequence>MGPVEDMAGENGGGERRQRERGRWKRDEKEWEEKGGAGWLIGKKLWVAGFGGLDSVVEVTHSSGAWQWCTTVGGKLSAVLDGSMVEKARQWEEGSAVTGHDSVG</sequence>
<name>W1PXW9_AMBTC</name>
<protein>
    <submittedName>
        <fullName evidence="2">Uncharacterized protein</fullName>
    </submittedName>
</protein>
<evidence type="ECO:0000256" key="1">
    <source>
        <dbReference type="SAM" id="MobiDB-lite"/>
    </source>
</evidence>
<accession>W1PXW9</accession>
<dbReference type="Gramene" id="ERN12869">
    <property type="protein sequence ID" value="ERN12869"/>
    <property type="gene ID" value="AMTR_s00050p00087680"/>
</dbReference>
<feature type="region of interest" description="Disordered" evidence="1">
    <location>
        <begin position="1"/>
        <end position="29"/>
    </location>
</feature>
<evidence type="ECO:0000313" key="3">
    <source>
        <dbReference type="Proteomes" id="UP000017836"/>
    </source>
</evidence>
<keyword evidence="3" id="KW-1185">Reference proteome</keyword>
<dbReference type="AlphaFoldDB" id="W1PXW9"/>
<dbReference type="HOGENOM" id="CLU_2253730_0_0_1"/>
<dbReference type="Proteomes" id="UP000017836">
    <property type="component" value="Unassembled WGS sequence"/>
</dbReference>
<dbReference type="EMBL" id="KI392596">
    <property type="protein sequence ID" value="ERN12869.1"/>
    <property type="molecule type" value="Genomic_DNA"/>
</dbReference>
<gene>
    <name evidence="2" type="ORF">AMTR_s00050p00087680</name>
</gene>